<name>C6XRD6_HIRBI</name>
<gene>
    <name evidence="4" type="ordered locus">Hbal_1074</name>
</gene>
<dbReference type="PANTHER" id="PTHR45586">
    <property type="entry name" value="TPR REPEAT-CONTAINING PROTEIN PA4667"/>
    <property type="match status" value="1"/>
</dbReference>
<dbReference type="InterPro" id="IPR051012">
    <property type="entry name" value="CellSynth/LPSAsmb/PSIAsmb"/>
</dbReference>
<dbReference type="Proteomes" id="UP000002745">
    <property type="component" value="Chromosome"/>
</dbReference>
<protein>
    <submittedName>
        <fullName evidence="4">Tetratricopeptide TPR_2 repeat protein</fullName>
    </submittedName>
</protein>
<sequence>MASCAGLSSTNSGGLADLDENRPQYADYLSARYAGLMRDGGSASTYYSQALKRAPDDESLLERAIIYALVAGDTKQALKLAKENASNTQDNGSMVEILLAVDKFSREKYKSTVNFQGELSTGLMRNVVARSLRNWSQLGLQEEGVLLPIAYTGKESRLFRGVRLYSDGLLQLANGQDQQALESLEKAWKLGGRYPVGVDALVRLHAEKGDLDAAKNIVDQFYEEIGDNPLIDQVDKDLRAGIDISAPRLSPNEGAASSILGFALAIAAGQSGDIANLYYSIVLLLDPDQDAARLLLADSMRSADRLDAAIEQLQYIDDRSVYYGAARAREAWVLYDQDKHDSAINLAQTALETKPGRSLKMQIGDLYRSLEMYEQAEQLFDDVFNKDAEEGFVDWRVLFARAGMRDKLLRWEEAEADLIAALGYAPDRPEVLNYLGYSWVDRGVNIDRAFQMIQSAMEQRPDQGYIRDSLGWAYYRLSHYEKAVKFLEEAAALDPSDPVINDHLGDAYWRIGRHTQAEYQWSRVAQYSEDPFLKASAKQKLQHGLDAQLTELQVSK</sequence>
<dbReference type="PANTHER" id="PTHR45586:SF1">
    <property type="entry name" value="LIPOPOLYSACCHARIDE ASSEMBLY PROTEIN B"/>
    <property type="match status" value="1"/>
</dbReference>
<dbReference type="KEGG" id="hba:Hbal_1074"/>
<dbReference type="InterPro" id="IPR011990">
    <property type="entry name" value="TPR-like_helical_dom_sf"/>
</dbReference>
<keyword evidence="2 3" id="KW-0802">TPR repeat</keyword>
<dbReference type="eggNOG" id="COG0457">
    <property type="taxonomic scope" value="Bacteria"/>
</dbReference>
<dbReference type="OrthoDB" id="9766710at2"/>
<evidence type="ECO:0000256" key="1">
    <source>
        <dbReference type="ARBA" id="ARBA00022737"/>
    </source>
</evidence>
<feature type="repeat" description="TPR" evidence="3">
    <location>
        <begin position="464"/>
        <end position="497"/>
    </location>
</feature>
<evidence type="ECO:0000256" key="2">
    <source>
        <dbReference type="ARBA" id="ARBA00022803"/>
    </source>
</evidence>
<evidence type="ECO:0000313" key="5">
    <source>
        <dbReference type="Proteomes" id="UP000002745"/>
    </source>
</evidence>
<dbReference type="AlphaFoldDB" id="C6XRD6"/>
<keyword evidence="1" id="KW-0677">Repeat</keyword>
<evidence type="ECO:0000256" key="3">
    <source>
        <dbReference type="PROSITE-ProRule" id="PRU00339"/>
    </source>
</evidence>
<dbReference type="EMBL" id="CP001678">
    <property type="protein sequence ID" value="ACT58768.1"/>
    <property type="molecule type" value="Genomic_DNA"/>
</dbReference>
<dbReference type="PROSITE" id="PS50005">
    <property type="entry name" value="TPR"/>
    <property type="match status" value="1"/>
</dbReference>
<dbReference type="Pfam" id="PF07719">
    <property type="entry name" value="TPR_2"/>
    <property type="match status" value="1"/>
</dbReference>
<dbReference type="HOGENOM" id="CLU_007251_2_1_5"/>
<reference evidence="5" key="1">
    <citation type="journal article" date="2011" name="J. Bacteriol.">
        <title>Genome sequences of eight morphologically diverse alphaproteobacteria.</title>
        <authorList>
            <consortium name="US DOE Joint Genome Institute"/>
            <person name="Brown P.J."/>
            <person name="Kysela D.T."/>
            <person name="Buechlein A."/>
            <person name="Hemmerich C."/>
            <person name="Brun Y.V."/>
        </authorList>
    </citation>
    <scope>NUCLEOTIDE SEQUENCE [LARGE SCALE GENOMIC DNA]</scope>
    <source>
        <strain evidence="5">ATCC 49814 / DSM 5838 / IFAM 1418</strain>
    </source>
</reference>
<dbReference type="InterPro" id="IPR019734">
    <property type="entry name" value="TPR_rpt"/>
</dbReference>
<proteinExistence type="predicted"/>
<organism evidence="4 5">
    <name type="scientific">Hirschia baltica (strain ATCC 49814 / DSM 5838 / IFAM 1418)</name>
    <dbReference type="NCBI Taxonomy" id="582402"/>
    <lineage>
        <taxon>Bacteria</taxon>
        <taxon>Pseudomonadati</taxon>
        <taxon>Pseudomonadota</taxon>
        <taxon>Alphaproteobacteria</taxon>
        <taxon>Hyphomonadales</taxon>
        <taxon>Hyphomonadaceae</taxon>
        <taxon>Hirschia</taxon>
    </lineage>
</organism>
<dbReference type="STRING" id="582402.Hbal_1074"/>
<evidence type="ECO:0000313" key="4">
    <source>
        <dbReference type="EMBL" id="ACT58768.1"/>
    </source>
</evidence>
<dbReference type="InterPro" id="IPR013105">
    <property type="entry name" value="TPR_2"/>
</dbReference>
<accession>C6XRD6</accession>
<dbReference type="SUPFAM" id="SSF48452">
    <property type="entry name" value="TPR-like"/>
    <property type="match status" value="2"/>
</dbReference>
<keyword evidence="5" id="KW-1185">Reference proteome</keyword>
<dbReference type="SMART" id="SM00028">
    <property type="entry name" value="TPR"/>
    <property type="match status" value="6"/>
</dbReference>
<dbReference type="Gene3D" id="1.25.40.10">
    <property type="entry name" value="Tetratricopeptide repeat domain"/>
    <property type="match status" value="3"/>
</dbReference>